<comment type="cofactor">
    <cofactor evidence="6">
        <name>Zn(2+)</name>
        <dbReference type="ChEBI" id="CHEBI:29105"/>
    </cofactor>
</comment>
<comment type="subunit">
    <text evidence="6">Forms a complex with DabB.</text>
</comment>
<evidence type="ECO:0000256" key="2">
    <source>
        <dbReference type="ARBA" id="ARBA00022475"/>
    </source>
</evidence>
<dbReference type="AlphaFoldDB" id="A0A5C6RRY4"/>
<keyword evidence="3 6" id="KW-0479">Metal-binding</keyword>
<dbReference type="RefSeq" id="WP_147100947.1">
    <property type="nucleotide sequence ID" value="NZ_VOOS01000004.1"/>
</dbReference>
<dbReference type="InterPro" id="IPR018752">
    <property type="entry name" value="DabA"/>
</dbReference>
<reference evidence="7 8" key="1">
    <citation type="submission" date="2019-08" db="EMBL/GenBank/DDBJ databases">
        <title>Genome of Vicingus serpentipes NCIMB 15042.</title>
        <authorList>
            <person name="Bowman J.P."/>
        </authorList>
    </citation>
    <scope>NUCLEOTIDE SEQUENCE [LARGE SCALE GENOMIC DNA]</scope>
    <source>
        <strain evidence="7 8">NCIMB 15042</strain>
    </source>
</reference>
<dbReference type="EMBL" id="VOOS01000004">
    <property type="protein sequence ID" value="TXB64714.1"/>
    <property type="molecule type" value="Genomic_DNA"/>
</dbReference>
<dbReference type="PANTHER" id="PTHR38344:SF1">
    <property type="entry name" value="INORGANIC CARBON TRANSPORTER SUBUNIT DABA-RELATED"/>
    <property type="match status" value="1"/>
</dbReference>
<feature type="binding site" evidence="6">
    <location>
        <position position="342"/>
    </location>
    <ligand>
        <name>Zn(2+)</name>
        <dbReference type="ChEBI" id="CHEBI:29105"/>
    </ligand>
</feature>
<keyword evidence="1 6" id="KW-0813">Transport</keyword>
<evidence type="ECO:0000256" key="6">
    <source>
        <dbReference type="HAMAP-Rule" id="MF_01871"/>
    </source>
</evidence>
<keyword evidence="5 6" id="KW-0472">Membrane</keyword>
<evidence type="ECO:0000256" key="5">
    <source>
        <dbReference type="ARBA" id="ARBA00023136"/>
    </source>
</evidence>
<sequence length="830" mass="92724">MENISSQKLNTEQLTTVLREASKKIAPVWPLENFVAVNPYLGHTDKKFDNVAQELAAAGGIQMTLPSSFYIEKLKNGKIKVDDIAAVLKKRNNKINATAFINSLDHNNEANEVATTVASIADVATQITDKDWSRFIIARVSNWAASYYDNGQAFWVTANKNESPFKSWKAEAEVDRTPELTGLNNFRKIVKSLPNNPIEAAHIALEKLNLSQEELPLYLHKILLRVGGWAAYAARIDWDNELYGGKDGQLIEFLAILICWESSLLESLNNNKLTEKWNDAKEILSLTNIQKELNKQLEQNLILQEAFDMSSQRNIINKFKGQLPLKNSTNEQAKAQAIFCIDVRSEVYRRNLELVDNTIETLGFAGFFAFPLKYVPIGHENGEAQCPVLLKTGPTIMEKISDEKEHQKVLDNRILDRHIGQVWKSFKSGAVTCFSFVSPVGLSYLPKLFTDSFGLTRPVPHPDKIGMLDRFSAMKTIDLNYNPSNNEATGIPIDQQIEMAKNALTAMSLTENFAKFVLIVGHGSTMVNNPHATGYDCGACGGHTGEANAKVVAAVLNNKAVRERLEKQNFLIPENTIFLACLHDTTTDEVSVFNEFDVPSERINELKNLKKSLSLAGHSARTERSIKLITDGKSNIDKSIIGRSKDWAQTRPEWGLAGCSAFVVAPRHRTKDINLEGQSFLHSYDWKKDKTFSILELIMTAPMVVTSWINLQYYGSTVDNKTFGSGNKTLHNVTAGVGVLEGFSGDLRVGLPLQAIHDGEKYQHEPLKLNVIIEAPLEAMNNILEKHKMVRDLCDNGWIYLLAMNEEGKVSHRYNGNLTWEKISSLDAAA</sequence>
<keyword evidence="4 6" id="KW-0862">Zinc</keyword>
<evidence type="ECO:0000256" key="4">
    <source>
        <dbReference type="ARBA" id="ARBA00022833"/>
    </source>
</evidence>
<dbReference type="GO" id="GO:0008270">
    <property type="term" value="F:zinc ion binding"/>
    <property type="evidence" value="ECO:0007669"/>
    <property type="project" value="UniProtKB-UniRule"/>
</dbReference>
<dbReference type="HAMAP" id="MF_01871">
    <property type="entry name" value="DabA"/>
    <property type="match status" value="1"/>
</dbReference>
<comment type="caution">
    <text evidence="7">The sequence shown here is derived from an EMBL/GenBank/DDBJ whole genome shotgun (WGS) entry which is preliminary data.</text>
</comment>
<dbReference type="Proteomes" id="UP000321721">
    <property type="component" value="Unassembled WGS sequence"/>
</dbReference>
<feature type="binding site" evidence="6">
    <location>
        <position position="522"/>
    </location>
    <ligand>
        <name>Zn(2+)</name>
        <dbReference type="ChEBI" id="CHEBI:29105"/>
    </ligand>
</feature>
<evidence type="ECO:0000313" key="8">
    <source>
        <dbReference type="Proteomes" id="UP000321721"/>
    </source>
</evidence>
<comment type="similarity">
    <text evidence="6">Belongs to the inorganic carbon transporter (TC 9.A.2) DabA family.</text>
</comment>
<keyword evidence="2 6" id="KW-1003">Cell membrane</keyword>
<accession>A0A5C6RRY4</accession>
<protein>
    <recommendedName>
        <fullName evidence="6">Probable inorganic carbon transporter subunit DabA</fullName>
    </recommendedName>
</protein>
<evidence type="ECO:0000256" key="1">
    <source>
        <dbReference type="ARBA" id="ARBA00022448"/>
    </source>
</evidence>
<dbReference type="GO" id="GO:0005886">
    <property type="term" value="C:plasma membrane"/>
    <property type="evidence" value="ECO:0007669"/>
    <property type="project" value="UniProtKB-SubCell"/>
</dbReference>
<proteinExistence type="inferred from homology"/>
<comment type="function">
    <text evidence="6">Part of an energy-coupled inorganic carbon pump.</text>
</comment>
<feature type="binding site" evidence="6">
    <location>
        <position position="340"/>
    </location>
    <ligand>
        <name>Zn(2+)</name>
        <dbReference type="ChEBI" id="CHEBI:29105"/>
    </ligand>
</feature>
<dbReference type="OrthoDB" id="9805101at2"/>
<evidence type="ECO:0000313" key="7">
    <source>
        <dbReference type="EMBL" id="TXB64714.1"/>
    </source>
</evidence>
<dbReference type="Pfam" id="PF10070">
    <property type="entry name" value="DabA"/>
    <property type="match status" value="1"/>
</dbReference>
<dbReference type="PANTHER" id="PTHR38344">
    <property type="entry name" value="UPF0753 PROTEIN AQ_863"/>
    <property type="match status" value="1"/>
</dbReference>
<evidence type="ECO:0000256" key="3">
    <source>
        <dbReference type="ARBA" id="ARBA00022723"/>
    </source>
</evidence>
<keyword evidence="8" id="KW-1185">Reference proteome</keyword>
<gene>
    <name evidence="6" type="primary">dabA</name>
    <name evidence="7" type="ORF">FRY74_09695</name>
</gene>
<name>A0A5C6RRY4_9FLAO</name>
<feature type="binding site" evidence="6">
    <location>
        <position position="537"/>
    </location>
    <ligand>
        <name>Zn(2+)</name>
        <dbReference type="ChEBI" id="CHEBI:29105"/>
    </ligand>
</feature>
<organism evidence="7 8">
    <name type="scientific">Vicingus serpentipes</name>
    <dbReference type="NCBI Taxonomy" id="1926625"/>
    <lineage>
        <taxon>Bacteria</taxon>
        <taxon>Pseudomonadati</taxon>
        <taxon>Bacteroidota</taxon>
        <taxon>Flavobacteriia</taxon>
        <taxon>Flavobacteriales</taxon>
        <taxon>Vicingaceae</taxon>
        <taxon>Vicingus</taxon>
    </lineage>
</organism>
<comment type="subcellular location">
    <subcellularLocation>
        <location evidence="6">Cell membrane</location>
        <topology evidence="6">Peripheral membrane protein</topology>
    </subcellularLocation>
</comment>